<dbReference type="NCBIfam" id="TIGR02868">
    <property type="entry name" value="CydC"/>
    <property type="match status" value="1"/>
</dbReference>
<dbReference type="InterPro" id="IPR039421">
    <property type="entry name" value="Type_1_exporter"/>
</dbReference>
<feature type="domain" description="ABC transmembrane type-1" evidence="10">
    <location>
        <begin position="20"/>
        <end position="302"/>
    </location>
</feature>
<evidence type="ECO:0000256" key="4">
    <source>
        <dbReference type="ARBA" id="ARBA00022840"/>
    </source>
</evidence>
<dbReference type="InterPro" id="IPR011527">
    <property type="entry name" value="ABC1_TM_dom"/>
</dbReference>
<evidence type="ECO:0000256" key="5">
    <source>
        <dbReference type="ARBA" id="ARBA00022989"/>
    </source>
</evidence>
<dbReference type="RefSeq" id="WP_155546614.1">
    <property type="nucleotide sequence ID" value="NZ_CABVGP010000002.1"/>
</dbReference>
<dbReference type="NCBIfam" id="TIGR02857">
    <property type="entry name" value="CydD"/>
    <property type="match status" value="1"/>
</dbReference>
<dbReference type="SMART" id="SM00382">
    <property type="entry name" value="AAA"/>
    <property type="match status" value="2"/>
</dbReference>
<evidence type="ECO:0000259" key="10">
    <source>
        <dbReference type="PROSITE" id="PS50929"/>
    </source>
</evidence>
<evidence type="ECO:0000256" key="2">
    <source>
        <dbReference type="ARBA" id="ARBA00022692"/>
    </source>
</evidence>
<dbReference type="InterPro" id="IPR014216">
    <property type="entry name" value="ABC_transptr_CydD"/>
</dbReference>
<feature type="transmembrane region" description="Helical" evidence="8">
    <location>
        <begin position="703"/>
        <end position="723"/>
    </location>
</feature>
<evidence type="ECO:0000313" key="12">
    <source>
        <dbReference type="Proteomes" id="UP000399805"/>
    </source>
</evidence>
<evidence type="ECO:0000259" key="9">
    <source>
        <dbReference type="PROSITE" id="PS50893"/>
    </source>
</evidence>
<dbReference type="SUPFAM" id="SSF52540">
    <property type="entry name" value="P-loop containing nucleoside triphosphate hydrolases"/>
    <property type="match status" value="2"/>
</dbReference>
<dbReference type="InterPro" id="IPR003593">
    <property type="entry name" value="AAA+_ATPase"/>
</dbReference>
<dbReference type="SUPFAM" id="SSF90123">
    <property type="entry name" value="ABC transporter transmembrane region"/>
    <property type="match status" value="2"/>
</dbReference>
<dbReference type="AlphaFoldDB" id="A0A6I8LX62"/>
<organism evidence="11 12">
    <name type="scientific">Amycolatopsis camponoti</name>
    <dbReference type="NCBI Taxonomy" id="2606593"/>
    <lineage>
        <taxon>Bacteria</taxon>
        <taxon>Bacillati</taxon>
        <taxon>Actinomycetota</taxon>
        <taxon>Actinomycetes</taxon>
        <taxon>Pseudonocardiales</taxon>
        <taxon>Pseudonocardiaceae</taxon>
        <taxon>Amycolatopsis</taxon>
    </lineage>
</organism>
<evidence type="ECO:0000256" key="8">
    <source>
        <dbReference type="SAM" id="Phobius"/>
    </source>
</evidence>
<feature type="region of interest" description="Disordered" evidence="7">
    <location>
        <begin position="1118"/>
        <end position="1141"/>
    </location>
</feature>
<evidence type="ECO:0000256" key="7">
    <source>
        <dbReference type="SAM" id="MobiDB-lite"/>
    </source>
</evidence>
<dbReference type="InterPro" id="IPR017871">
    <property type="entry name" value="ABC_transporter-like_CS"/>
</dbReference>
<feature type="domain" description="ABC transporter" evidence="9">
    <location>
        <begin position="334"/>
        <end position="560"/>
    </location>
</feature>
<name>A0A6I8LX62_9PSEU</name>
<dbReference type="GO" id="GO:0045454">
    <property type="term" value="P:cell redox homeostasis"/>
    <property type="evidence" value="ECO:0007669"/>
    <property type="project" value="InterPro"/>
</dbReference>
<dbReference type="InterPro" id="IPR003439">
    <property type="entry name" value="ABC_transporter-like_ATP-bd"/>
</dbReference>
<keyword evidence="12" id="KW-1185">Reference proteome</keyword>
<feature type="transmembrane region" description="Helical" evidence="8">
    <location>
        <begin position="617"/>
        <end position="637"/>
    </location>
</feature>
<feature type="transmembrane region" description="Helical" evidence="8">
    <location>
        <begin position="729"/>
        <end position="749"/>
    </location>
</feature>
<keyword evidence="4" id="KW-0067">ATP-binding</keyword>
<dbReference type="PROSITE" id="PS50893">
    <property type="entry name" value="ABC_TRANSPORTER_2"/>
    <property type="match status" value="2"/>
</dbReference>
<comment type="subcellular location">
    <subcellularLocation>
        <location evidence="1">Cell membrane</location>
        <topology evidence="1">Multi-pass membrane protein</topology>
    </subcellularLocation>
</comment>
<feature type="domain" description="ABC transmembrane type-1" evidence="10">
    <location>
        <begin position="588"/>
        <end position="871"/>
    </location>
</feature>
<proteinExistence type="predicted"/>
<reference evidence="11 12" key="1">
    <citation type="submission" date="2019-09" db="EMBL/GenBank/DDBJ databases">
        <authorList>
            <person name="Leyn A S."/>
        </authorList>
    </citation>
    <scope>NUCLEOTIDE SEQUENCE [LARGE SCALE GENOMIC DNA]</scope>
    <source>
        <strain evidence="11">AA231_1</strain>
    </source>
</reference>
<dbReference type="GO" id="GO:0140359">
    <property type="term" value="F:ABC-type transporter activity"/>
    <property type="evidence" value="ECO:0007669"/>
    <property type="project" value="InterPro"/>
</dbReference>
<keyword evidence="6 8" id="KW-0472">Membrane</keyword>
<accession>A0A6I8LX62</accession>
<protein>
    <submittedName>
        <fullName evidence="11">Efflux ABC transporter for glutathione/L-cysteine</fullName>
    </submittedName>
</protein>
<dbReference type="InterPro" id="IPR036640">
    <property type="entry name" value="ABC1_TM_sf"/>
</dbReference>
<dbReference type="GO" id="GO:0005886">
    <property type="term" value="C:plasma membrane"/>
    <property type="evidence" value="ECO:0007669"/>
    <property type="project" value="UniProtKB-SubCell"/>
</dbReference>
<keyword evidence="5 8" id="KW-1133">Transmembrane helix</keyword>
<keyword evidence="2 8" id="KW-0812">Transmembrane</keyword>
<dbReference type="GO" id="GO:0042883">
    <property type="term" value="P:cysteine transport"/>
    <property type="evidence" value="ECO:0007669"/>
    <property type="project" value="InterPro"/>
</dbReference>
<dbReference type="Pfam" id="PF00005">
    <property type="entry name" value="ABC_tran"/>
    <property type="match status" value="2"/>
</dbReference>
<evidence type="ECO:0000256" key="1">
    <source>
        <dbReference type="ARBA" id="ARBA00004651"/>
    </source>
</evidence>
<feature type="transmembrane region" description="Helical" evidence="8">
    <location>
        <begin position="134"/>
        <end position="154"/>
    </location>
</feature>
<dbReference type="GO" id="GO:0016887">
    <property type="term" value="F:ATP hydrolysis activity"/>
    <property type="evidence" value="ECO:0007669"/>
    <property type="project" value="InterPro"/>
</dbReference>
<keyword evidence="3" id="KW-0547">Nucleotide-binding</keyword>
<dbReference type="Gene3D" id="3.40.50.300">
    <property type="entry name" value="P-loop containing nucleotide triphosphate hydrolases"/>
    <property type="match status" value="2"/>
</dbReference>
<dbReference type="InterPro" id="IPR014223">
    <property type="entry name" value="ABC_CydC/D"/>
</dbReference>
<dbReference type="CDD" id="cd18584">
    <property type="entry name" value="ABC_6TM_AarD_CydD"/>
    <property type="match status" value="1"/>
</dbReference>
<dbReference type="Gene3D" id="1.20.1560.10">
    <property type="entry name" value="ABC transporter type 1, transmembrane domain"/>
    <property type="match status" value="2"/>
</dbReference>
<dbReference type="Pfam" id="PF00664">
    <property type="entry name" value="ABC_membrane"/>
    <property type="match status" value="1"/>
</dbReference>
<evidence type="ECO:0000313" key="11">
    <source>
        <dbReference type="EMBL" id="VVJ21731.1"/>
    </source>
</evidence>
<feature type="transmembrane region" description="Helical" evidence="8">
    <location>
        <begin position="811"/>
        <end position="834"/>
    </location>
</feature>
<dbReference type="Proteomes" id="UP000399805">
    <property type="component" value="Unassembled WGS sequence"/>
</dbReference>
<dbReference type="EMBL" id="CABVGP010000002">
    <property type="protein sequence ID" value="VVJ21731.1"/>
    <property type="molecule type" value="Genomic_DNA"/>
</dbReference>
<dbReference type="GO" id="GO:0034775">
    <property type="term" value="P:glutathione transmembrane transport"/>
    <property type="evidence" value="ECO:0007669"/>
    <property type="project" value="InterPro"/>
</dbReference>
<dbReference type="PROSITE" id="PS00211">
    <property type="entry name" value="ABC_TRANSPORTER_1"/>
    <property type="match status" value="1"/>
</dbReference>
<evidence type="ECO:0000256" key="6">
    <source>
        <dbReference type="ARBA" id="ARBA00023136"/>
    </source>
</evidence>
<feature type="domain" description="ABC transporter" evidence="9">
    <location>
        <begin position="904"/>
        <end position="1139"/>
    </location>
</feature>
<feature type="transmembrane region" description="Helical" evidence="8">
    <location>
        <begin position="587"/>
        <end position="611"/>
    </location>
</feature>
<feature type="compositionally biased region" description="Polar residues" evidence="7">
    <location>
        <begin position="1129"/>
        <end position="1141"/>
    </location>
</feature>
<sequence>MKPLDPRLLRHASAVRPFILACAALGVFTAMLVLAQAELLAKTITWAFLDGFALRNLLVPVGMLVLVVLARAGIAWVSETTAHRAAARALSQLRETVIAAALRIGPRRADRSPAEVAALAMHGVDRLEGYFARYLPQLLIASVVPLVVGVRILLADWVAAVIVGFTVPLIPIFMILIGLYTQRDVQRQWKTLSVLGNHFLDLVAGLAELTSFGRARAQIRSLREITEKYRTQTLRTLRVAFLSALALELLATLSVAVVAVSIGLRLLAGELDLQTALVVLILAPEVYLPLRAVGARFHDSAEGLAAAEEIIALADTPTGDTGTRTVPDLTRVALLCEDVTVAGRSGPILDAFSLRVPPGEVVGITGPSGAGKSTLLDLLLGWRRPDSGRILLGDTDLADIGRATWHRHLAWVPQQPHLVAGTVAENIRLGCPDATDDAVVAAADTAALDVPLSTVVGELGAGLSTGQRRRVALARAVLLDRPLILLDEPTEGVDAETEAAILDRLPKVLAGRTAVIVSHHPAVLARCDRVVSMGGSSVPASADPPSAASTPTVRAAAPASDAPSVVDLAGPKWRPLLDAIRPHRSRLALACLAATAALGCGVALTATSSWLIASAALHPPVLSLMVAIVAVRTFGLAKGIFRYIERLLSHDVALRALAELRVRVWAQLVRIGPAGTTRLRRGDLLHRLVSDVDNQQDVLVRGLVPGVSTFVVLTTTAVTLGLILPGAGLAAAVGLFTAGVVAPVVAGLTERRAQRETARLRADLTAGTVELLQASADLITHDATARRHARLRDIDTALTVRHLRSAAWRGLGGGIATLGVGLTSVAGLVLGILAVRAGQLPGPALAVLALTPLATAELVAGLPEAAQRLLGAGGSARRLAELDTLPAPHTEPVPATPAPAAAELAAEHLAVRWPGAAADAVRDVGLRIGHARRIALTGRSGAGKSTVIAALMRYLDPSAGRVLLDGTDTLRFDGDSVRAQIAWCGPDTHLFDSTLRENLRLARPGASDDELRTALGLAQLGSWLSHLPDGLDTALGTHGTPISGGERQRVGVARALLSDRPILLLDEPTAHLDTPTATALAADVLAATAGRSALVVTHRPAEFASLPAVAVTPAGKARAVSAGRPAGSRPSTPSRYVRTST</sequence>
<dbReference type="PANTHER" id="PTHR24221">
    <property type="entry name" value="ATP-BINDING CASSETTE SUB-FAMILY B"/>
    <property type="match status" value="1"/>
</dbReference>
<dbReference type="GO" id="GO:0005524">
    <property type="term" value="F:ATP binding"/>
    <property type="evidence" value="ECO:0007669"/>
    <property type="project" value="UniProtKB-KW"/>
</dbReference>
<feature type="transmembrane region" description="Helical" evidence="8">
    <location>
        <begin position="57"/>
        <end position="78"/>
    </location>
</feature>
<dbReference type="PANTHER" id="PTHR24221:SF590">
    <property type="entry name" value="COMPONENT LINKED WITH THE ASSEMBLY OF CYTOCHROME' TRANSPORT TRANSMEMBRANE ATP-BINDING PROTEIN ABC TRANSPORTER CYDD-RELATED"/>
    <property type="match status" value="1"/>
</dbReference>
<dbReference type="InterPro" id="IPR027417">
    <property type="entry name" value="P-loop_NTPase"/>
</dbReference>
<dbReference type="PROSITE" id="PS50929">
    <property type="entry name" value="ABC_TM1F"/>
    <property type="match status" value="2"/>
</dbReference>
<evidence type="ECO:0000256" key="3">
    <source>
        <dbReference type="ARBA" id="ARBA00022741"/>
    </source>
</evidence>
<gene>
    <name evidence="11" type="ORF">AA23TX_06751</name>
</gene>
<feature type="transmembrane region" description="Helical" evidence="8">
    <location>
        <begin position="160"/>
        <end position="180"/>
    </location>
</feature>
<feature type="transmembrane region" description="Helical" evidence="8">
    <location>
        <begin position="273"/>
        <end position="290"/>
    </location>
</feature>
<feature type="transmembrane region" description="Helical" evidence="8">
    <location>
        <begin position="239"/>
        <end position="267"/>
    </location>
</feature>
<dbReference type="CDD" id="cd03228">
    <property type="entry name" value="ABCC_MRP_Like"/>
    <property type="match status" value="1"/>
</dbReference>